<dbReference type="EMBL" id="BGPR01011613">
    <property type="protein sequence ID" value="GBN52160.1"/>
    <property type="molecule type" value="Genomic_DNA"/>
</dbReference>
<dbReference type="AlphaFoldDB" id="A0A4Y2PNN6"/>
<keyword evidence="5 12" id="KW-1133">Transmembrane helix</keyword>
<feature type="transmembrane region" description="Helical" evidence="12">
    <location>
        <begin position="231"/>
        <end position="253"/>
    </location>
</feature>
<comment type="subcellular location">
    <subcellularLocation>
        <location evidence="1">Cell membrane</location>
        <topology evidence="1">Multi-pass membrane protein</topology>
    </subcellularLocation>
</comment>
<keyword evidence="6" id="KW-0406">Ion transport</keyword>
<keyword evidence="8" id="KW-0675">Receptor</keyword>
<keyword evidence="2" id="KW-0813">Transport</keyword>
<evidence type="ECO:0000256" key="2">
    <source>
        <dbReference type="ARBA" id="ARBA00022448"/>
    </source>
</evidence>
<evidence type="ECO:0000256" key="6">
    <source>
        <dbReference type="ARBA" id="ARBA00023065"/>
    </source>
</evidence>
<evidence type="ECO:0000256" key="8">
    <source>
        <dbReference type="ARBA" id="ARBA00023170"/>
    </source>
</evidence>
<dbReference type="InterPro" id="IPR019594">
    <property type="entry name" value="Glu/Gly-bd"/>
</dbReference>
<dbReference type="Gene3D" id="1.10.287.70">
    <property type="match status" value="1"/>
</dbReference>
<protein>
    <recommendedName>
        <fullName evidence="13">Ionotropic glutamate receptor L-glutamate and glycine-binding domain-containing protein</fullName>
    </recommendedName>
</protein>
<evidence type="ECO:0000256" key="1">
    <source>
        <dbReference type="ARBA" id="ARBA00004651"/>
    </source>
</evidence>
<evidence type="ECO:0000256" key="9">
    <source>
        <dbReference type="ARBA" id="ARBA00023180"/>
    </source>
</evidence>
<keyword evidence="9" id="KW-0325">Glycoprotein</keyword>
<evidence type="ECO:0000256" key="3">
    <source>
        <dbReference type="ARBA" id="ARBA00022475"/>
    </source>
</evidence>
<feature type="transmembrane region" description="Helical" evidence="12">
    <location>
        <begin position="148"/>
        <end position="179"/>
    </location>
</feature>
<dbReference type="Proteomes" id="UP000499080">
    <property type="component" value="Unassembled WGS sequence"/>
</dbReference>
<evidence type="ECO:0000256" key="11">
    <source>
        <dbReference type="ARBA" id="ARBA00023303"/>
    </source>
</evidence>
<evidence type="ECO:0000256" key="10">
    <source>
        <dbReference type="ARBA" id="ARBA00023286"/>
    </source>
</evidence>
<evidence type="ECO:0000313" key="15">
    <source>
        <dbReference type="Proteomes" id="UP000499080"/>
    </source>
</evidence>
<feature type="transmembrane region" description="Helical" evidence="12">
    <location>
        <begin position="420"/>
        <end position="440"/>
    </location>
</feature>
<organism evidence="14 15">
    <name type="scientific">Araneus ventricosus</name>
    <name type="common">Orbweaver spider</name>
    <name type="synonym">Epeira ventricosa</name>
    <dbReference type="NCBI Taxonomy" id="182803"/>
    <lineage>
        <taxon>Eukaryota</taxon>
        <taxon>Metazoa</taxon>
        <taxon>Ecdysozoa</taxon>
        <taxon>Arthropoda</taxon>
        <taxon>Chelicerata</taxon>
        <taxon>Arachnida</taxon>
        <taxon>Araneae</taxon>
        <taxon>Araneomorphae</taxon>
        <taxon>Entelegynae</taxon>
        <taxon>Araneoidea</taxon>
        <taxon>Araneidae</taxon>
        <taxon>Araneus</taxon>
    </lineage>
</organism>
<evidence type="ECO:0000256" key="4">
    <source>
        <dbReference type="ARBA" id="ARBA00022692"/>
    </source>
</evidence>
<keyword evidence="7 12" id="KW-0472">Membrane</keyword>
<dbReference type="PANTHER" id="PTHR42643">
    <property type="entry name" value="IONOTROPIC RECEPTOR 20A-RELATED"/>
    <property type="match status" value="1"/>
</dbReference>
<dbReference type="InterPro" id="IPR052192">
    <property type="entry name" value="Insect_Ionotropic_Sensory_Rcpt"/>
</dbReference>
<accession>A0A4Y2PNN6</accession>
<dbReference type="Gene3D" id="3.40.190.10">
    <property type="entry name" value="Periplasmic binding protein-like II"/>
    <property type="match status" value="1"/>
</dbReference>
<dbReference type="OrthoDB" id="6431957at2759"/>
<keyword evidence="11" id="KW-0407">Ion channel</keyword>
<reference evidence="14 15" key="1">
    <citation type="journal article" date="2019" name="Sci. Rep.">
        <title>Orb-weaving spider Araneus ventricosus genome elucidates the spidroin gene catalogue.</title>
        <authorList>
            <person name="Kono N."/>
            <person name="Nakamura H."/>
            <person name="Ohtoshi R."/>
            <person name="Moran D.A.P."/>
            <person name="Shinohara A."/>
            <person name="Yoshida Y."/>
            <person name="Fujiwara M."/>
            <person name="Mori M."/>
            <person name="Tomita M."/>
            <person name="Arakawa K."/>
        </authorList>
    </citation>
    <scope>NUCLEOTIDE SEQUENCE [LARGE SCALE GENOMIC DNA]</scope>
</reference>
<evidence type="ECO:0000259" key="13">
    <source>
        <dbReference type="Pfam" id="PF10613"/>
    </source>
</evidence>
<proteinExistence type="predicted"/>
<dbReference type="GO" id="GO:0005886">
    <property type="term" value="C:plasma membrane"/>
    <property type="evidence" value="ECO:0007669"/>
    <property type="project" value="UniProtKB-SubCell"/>
</dbReference>
<dbReference type="GO" id="GO:0015276">
    <property type="term" value="F:ligand-gated monoatomic ion channel activity"/>
    <property type="evidence" value="ECO:0007669"/>
    <property type="project" value="InterPro"/>
</dbReference>
<dbReference type="Pfam" id="PF10613">
    <property type="entry name" value="Lig_chan-Glu_bd"/>
    <property type="match status" value="1"/>
</dbReference>
<evidence type="ECO:0000313" key="14">
    <source>
        <dbReference type="EMBL" id="GBN52160.1"/>
    </source>
</evidence>
<sequence length="455" mass="51758">MSLMIDCVWVGCNILVEFLCFRVTEYAEQVKEGTKMTVYRVRFAPWNPWVVLKNKTEAHGVVLELYEEMKRTGTFDFTYQYDAPYGGFIGPDGKWNGIVGDMINNVTDLGGPIFINEARASVVDFAFPVDFSQLVIISGLVPAHKDPFLIFGVFSLTIWLLIFLAVFLSASTACLIYSLSSSSTENKILKALFRYMWEFQNALIGKGFAPNSRWFMRDIWADGSFRSLQSFWFLGCLVLMYVFQGTIMSTYAANRLKPQFEDLEDFLNYPSVIVGTYENSYPVMCLEKLVNTRLESVFERFKKNLIKTDTGIPPWLDAVEEGKAAYITDGLYAKFMIGERFKKTGKCNVQVSTFDLCSGYIGMACRKGLTKRFLKKLDDGILRFNEGKLAKRQMLESVLFYEICSQNVENAVKPLDLTDLLGAFTVFGTGICVSLIYFMIELLMSYGNIKGYFVH</sequence>
<gene>
    <name evidence="14" type="ORF">AVEN_3098_1</name>
</gene>
<keyword evidence="4 12" id="KW-0812">Transmembrane</keyword>
<evidence type="ECO:0000256" key="12">
    <source>
        <dbReference type="SAM" id="Phobius"/>
    </source>
</evidence>
<comment type="caution">
    <text evidence="14">The sequence shown here is derived from an EMBL/GenBank/DDBJ whole genome shotgun (WGS) entry which is preliminary data.</text>
</comment>
<keyword evidence="10" id="KW-1071">Ligand-gated ion channel</keyword>
<name>A0A4Y2PNN6_ARAVE</name>
<dbReference type="SUPFAM" id="SSF53850">
    <property type="entry name" value="Periplasmic binding protein-like II"/>
    <property type="match status" value="1"/>
</dbReference>
<evidence type="ECO:0000256" key="7">
    <source>
        <dbReference type="ARBA" id="ARBA00023136"/>
    </source>
</evidence>
<evidence type="ECO:0000256" key="5">
    <source>
        <dbReference type="ARBA" id="ARBA00022989"/>
    </source>
</evidence>
<dbReference type="PANTHER" id="PTHR42643:SF24">
    <property type="entry name" value="IONOTROPIC RECEPTOR 60A"/>
    <property type="match status" value="1"/>
</dbReference>
<keyword evidence="15" id="KW-1185">Reference proteome</keyword>
<feature type="domain" description="Ionotropic glutamate receptor L-glutamate and glycine-binding" evidence="13">
    <location>
        <begin position="47"/>
        <end position="129"/>
    </location>
</feature>
<keyword evidence="3" id="KW-1003">Cell membrane</keyword>